<dbReference type="Proteomes" id="UP001162480">
    <property type="component" value="Chromosome 16"/>
</dbReference>
<proteinExistence type="predicted"/>
<accession>A0AA36BHR1</accession>
<reference evidence="1" key="1">
    <citation type="submission" date="2023-08" db="EMBL/GenBank/DDBJ databases">
        <authorList>
            <person name="Alioto T."/>
            <person name="Alioto T."/>
            <person name="Gomez Garrido J."/>
        </authorList>
    </citation>
    <scope>NUCLEOTIDE SEQUENCE</scope>
</reference>
<organism evidence="1 2">
    <name type="scientific">Octopus vulgaris</name>
    <name type="common">Common octopus</name>
    <dbReference type="NCBI Taxonomy" id="6645"/>
    <lineage>
        <taxon>Eukaryota</taxon>
        <taxon>Metazoa</taxon>
        <taxon>Spiralia</taxon>
        <taxon>Lophotrochozoa</taxon>
        <taxon>Mollusca</taxon>
        <taxon>Cephalopoda</taxon>
        <taxon>Coleoidea</taxon>
        <taxon>Octopodiformes</taxon>
        <taxon>Octopoda</taxon>
        <taxon>Incirrata</taxon>
        <taxon>Octopodidae</taxon>
        <taxon>Octopus</taxon>
    </lineage>
</organism>
<evidence type="ECO:0000313" key="1">
    <source>
        <dbReference type="EMBL" id="CAI9734635.1"/>
    </source>
</evidence>
<dbReference type="AlphaFoldDB" id="A0AA36BHR1"/>
<keyword evidence="2" id="KW-1185">Reference proteome</keyword>
<gene>
    <name evidence="1" type="ORF">OCTVUL_1B003735</name>
</gene>
<evidence type="ECO:0000313" key="2">
    <source>
        <dbReference type="Proteomes" id="UP001162480"/>
    </source>
</evidence>
<sequence length="81" mass="9049">MEEEEVILAVPDGNDRTHGMAFTVKISIANKMAELLVEFLIMLQLALSKGQCAIVICAYVLTLYPAEEAKDRFYITLDNVI</sequence>
<dbReference type="EMBL" id="OX597829">
    <property type="protein sequence ID" value="CAI9734635.1"/>
    <property type="molecule type" value="Genomic_DNA"/>
</dbReference>
<name>A0AA36BHR1_OCTVU</name>
<protein>
    <submittedName>
        <fullName evidence="1">Uncharacterized protein</fullName>
    </submittedName>
</protein>